<dbReference type="InterPro" id="IPR000157">
    <property type="entry name" value="TIR_dom"/>
</dbReference>
<evidence type="ECO:0000256" key="6">
    <source>
        <dbReference type="SAM" id="MobiDB-lite"/>
    </source>
</evidence>
<dbReference type="GO" id="GO:0005737">
    <property type="term" value="C:cytoplasm"/>
    <property type="evidence" value="ECO:0007669"/>
    <property type="project" value="UniProtKB-SubCell"/>
</dbReference>
<dbReference type="PANTHER" id="PTHR15079">
    <property type="entry name" value="MYD88"/>
    <property type="match status" value="1"/>
</dbReference>
<dbReference type="GO" id="GO:0008063">
    <property type="term" value="P:Toll signaling pathway"/>
    <property type="evidence" value="ECO:0007669"/>
    <property type="project" value="TreeGrafter"/>
</dbReference>
<reference evidence="9" key="2">
    <citation type="submission" date="2025-09" db="UniProtKB">
        <authorList>
            <consortium name="Ensembl"/>
        </authorList>
    </citation>
    <scope>IDENTIFICATION</scope>
</reference>
<dbReference type="SMART" id="SM00255">
    <property type="entry name" value="TIR"/>
    <property type="match status" value="1"/>
</dbReference>
<keyword evidence="2" id="KW-0963">Cytoplasm</keyword>
<keyword evidence="4" id="KW-0391">Immunity</keyword>
<dbReference type="PROSITE" id="PS50017">
    <property type="entry name" value="DEATH_DOMAIN"/>
    <property type="match status" value="1"/>
</dbReference>
<dbReference type="PANTHER" id="PTHR15079:SF3">
    <property type="entry name" value="MYELOID DIFFERENTIATION PRIMARY RESPONSE PROTEIN MYD88"/>
    <property type="match status" value="1"/>
</dbReference>
<proteinExistence type="predicted"/>
<organism evidence="9 10">
    <name type="scientific">Pavo cristatus</name>
    <name type="common">Indian peafowl</name>
    <name type="synonym">Blue peafowl</name>
    <dbReference type="NCBI Taxonomy" id="9049"/>
    <lineage>
        <taxon>Eukaryota</taxon>
        <taxon>Metazoa</taxon>
        <taxon>Chordata</taxon>
        <taxon>Craniata</taxon>
        <taxon>Vertebrata</taxon>
        <taxon>Euteleostomi</taxon>
        <taxon>Archelosauria</taxon>
        <taxon>Archosauria</taxon>
        <taxon>Dinosauria</taxon>
        <taxon>Saurischia</taxon>
        <taxon>Theropoda</taxon>
        <taxon>Coelurosauria</taxon>
        <taxon>Aves</taxon>
        <taxon>Neognathae</taxon>
        <taxon>Galloanserae</taxon>
        <taxon>Galliformes</taxon>
        <taxon>Phasianidae</taxon>
        <taxon>Phasianinae</taxon>
        <taxon>Pavo</taxon>
    </lineage>
</organism>
<dbReference type="SUPFAM" id="SSF47986">
    <property type="entry name" value="DEATH domain"/>
    <property type="match status" value="1"/>
</dbReference>
<protein>
    <submittedName>
        <fullName evidence="9">MYD88 innate immune signal transduction adaptor</fullName>
    </submittedName>
</protein>
<dbReference type="InterPro" id="IPR011029">
    <property type="entry name" value="DEATH-like_dom_sf"/>
</dbReference>
<dbReference type="GO" id="GO:0050830">
    <property type="term" value="P:defense response to Gram-positive bacterium"/>
    <property type="evidence" value="ECO:0007669"/>
    <property type="project" value="TreeGrafter"/>
</dbReference>
<evidence type="ECO:0000256" key="5">
    <source>
        <dbReference type="ARBA" id="ARBA00023198"/>
    </source>
</evidence>
<evidence type="ECO:0000259" key="8">
    <source>
        <dbReference type="PROSITE" id="PS50104"/>
    </source>
</evidence>
<evidence type="ECO:0000256" key="3">
    <source>
        <dbReference type="ARBA" id="ARBA00022588"/>
    </source>
</evidence>
<sequence length="422" mass="46456">MGPWAARAGGGVPAHGCGWGWVGFQAPSNPNHTAFVGGMMWGHSGHRPQRRAVSQLRFCWHGAGASSPAGRAAPHRRPAAKRSGCCPQQAARQTQSRAPPSEEAGRGGKRKGRGGGSCESCAAMATVPVGASSAPGPESADLHAVPMVALNYGVRRRLGLYLNPRAATAADWTALAEELGCDYLEIRRLEALPDPTAALLDEWQSRCPGGATVGQLLELLRQLGRHDVLLELAGSVEEDCKKYLRRKRQEAEQPLQVPAVDSSVPKTSELMGITTRDDPYGHGTEMFDAFICYCQKDLQFVQEMIRELEQTEFKLKLCVFDRDVLPGTCVWSISGELIERRCRRMVVVISDDYLESDECDFQTKFALSLSPGARLKRLIPVKCKTMKNEFPSILRFITICDYTNPCTKKWFWTRLAKSLLLP</sequence>
<keyword evidence="10" id="KW-1185">Reference proteome</keyword>
<evidence type="ECO:0000256" key="4">
    <source>
        <dbReference type="ARBA" id="ARBA00022859"/>
    </source>
</evidence>
<dbReference type="CDD" id="cd08312">
    <property type="entry name" value="Death_MyD88"/>
    <property type="match status" value="1"/>
</dbReference>
<dbReference type="InterPro" id="IPR035897">
    <property type="entry name" value="Toll_tir_struct_dom_sf"/>
</dbReference>
<dbReference type="SUPFAM" id="SSF52200">
    <property type="entry name" value="Toll/Interleukin receptor TIR domain"/>
    <property type="match status" value="1"/>
</dbReference>
<dbReference type="InterPro" id="IPR017281">
    <property type="entry name" value="Myelin_different_resp_MyD88"/>
</dbReference>
<dbReference type="GO" id="GO:0043123">
    <property type="term" value="P:positive regulation of canonical NF-kappaB signal transduction"/>
    <property type="evidence" value="ECO:0007669"/>
    <property type="project" value="InterPro"/>
</dbReference>
<dbReference type="Gene3D" id="3.40.50.10140">
    <property type="entry name" value="Toll/interleukin-1 receptor homology (TIR) domain"/>
    <property type="match status" value="1"/>
</dbReference>
<evidence type="ECO:0000313" key="9">
    <source>
        <dbReference type="Ensembl" id="ENSPSTP00000023526.1"/>
    </source>
</evidence>
<keyword evidence="3" id="KW-0399">Innate immunity</keyword>
<dbReference type="GO" id="GO:0035325">
    <property type="term" value="F:Toll-like receptor binding"/>
    <property type="evidence" value="ECO:0007669"/>
    <property type="project" value="TreeGrafter"/>
</dbReference>
<dbReference type="GO" id="GO:0070976">
    <property type="term" value="F:TIR domain binding"/>
    <property type="evidence" value="ECO:0007669"/>
    <property type="project" value="InterPro"/>
</dbReference>
<dbReference type="FunFam" id="3.40.50.10140:FF:000005">
    <property type="entry name" value="Myeloid differentiation primary response protein MyD88"/>
    <property type="match status" value="1"/>
</dbReference>
<evidence type="ECO:0000256" key="2">
    <source>
        <dbReference type="ARBA" id="ARBA00022490"/>
    </source>
</evidence>
<dbReference type="GO" id="GO:0005886">
    <property type="term" value="C:plasma membrane"/>
    <property type="evidence" value="ECO:0007669"/>
    <property type="project" value="TreeGrafter"/>
</dbReference>
<dbReference type="Pfam" id="PF13676">
    <property type="entry name" value="TIR_2"/>
    <property type="match status" value="1"/>
</dbReference>
<dbReference type="FunFam" id="1.10.533.10:FF:000029">
    <property type="entry name" value="Myeloid differentiation primary response protein MyD88"/>
    <property type="match status" value="1"/>
</dbReference>
<name>A0A8C9G170_PAVCR</name>
<dbReference type="Proteomes" id="UP000694428">
    <property type="component" value="Unplaced"/>
</dbReference>
<dbReference type="GO" id="GO:0034142">
    <property type="term" value="P:toll-like receptor 4 signaling pathway"/>
    <property type="evidence" value="ECO:0007669"/>
    <property type="project" value="TreeGrafter"/>
</dbReference>
<accession>A0A8C9G170</accession>
<dbReference type="AlphaFoldDB" id="A0A8C9G170"/>
<dbReference type="PROSITE" id="PS50104">
    <property type="entry name" value="TIR"/>
    <property type="match status" value="1"/>
</dbReference>
<evidence type="ECO:0000259" key="7">
    <source>
        <dbReference type="PROSITE" id="PS50017"/>
    </source>
</evidence>
<dbReference type="Pfam" id="PF00531">
    <property type="entry name" value="Death"/>
    <property type="match status" value="1"/>
</dbReference>
<dbReference type="SMART" id="SM00005">
    <property type="entry name" value="DEATH"/>
    <property type="match status" value="1"/>
</dbReference>
<keyword evidence="5" id="KW-0395">Inflammatory response</keyword>
<evidence type="ECO:0000256" key="1">
    <source>
        <dbReference type="ARBA" id="ARBA00004496"/>
    </source>
</evidence>
<dbReference type="GO" id="GO:0002755">
    <property type="term" value="P:MyD88-dependent toll-like receptor signaling pathway"/>
    <property type="evidence" value="ECO:0007669"/>
    <property type="project" value="InterPro"/>
</dbReference>
<dbReference type="InterPro" id="IPR000488">
    <property type="entry name" value="Death_dom"/>
</dbReference>
<feature type="domain" description="TIR" evidence="8">
    <location>
        <begin position="285"/>
        <end position="419"/>
    </location>
</feature>
<evidence type="ECO:0000313" key="10">
    <source>
        <dbReference type="Proteomes" id="UP000694428"/>
    </source>
</evidence>
<dbReference type="InterPro" id="IPR034249">
    <property type="entry name" value="MyD88_Death"/>
</dbReference>
<dbReference type="Ensembl" id="ENSPSTT00000024753.1">
    <property type="protein sequence ID" value="ENSPSTP00000023526.1"/>
    <property type="gene ID" value="ENSPSTG00000017326.1"/>
</dbReference>
<feature type="domain" description="Death" evidence="7">
    <location>
        <begin position="170"/>
        <end position="236"/>
    </location>
</feature>
<dbReference type="Gene3D" id="1.10.533.10">
    <property type="entry name" value="Death Domain, Fas"/>
    <property type="match status" value="1"/>
</dbReference>
<dbReference type="GO" id="GO:0006954">
    <property type="term" value="P:inflammatory response"/>
    <property type="evidence" value="ECO:0007669"/>
    <property type="project" value="UniProtKB-KW"/>
</dbReference>
<reference evidence="9" key="1">
    <citation type="submission" date="2025-08" db="UniProtKB">
        <authorList>
            <consortium name="Ensembl"/>
        </authorList>
    </citation>
    <scope>IDENTIFICATION</scope>
</reference>
<feature type="region of interest" description="Disordered" evidence="6">
    <location>
        <begin position="64"/>
        <end position="117"/>
    </location>
</feature>
<comment type="subcellular location">
    <subcellularLocation>
        <location evidence="1">Cytoplasm</location>
    </subcellularLocation>
</comment>
<dbReference type="GO" id="GO:0045087">
    <property type="term" value="P:innate immune response"/>
    <property type="evidence" value="ECO:0007669"/>
    <property type="project" value="UniProtKB-KW"/>
</dbReference>